<keyword evidence="4" id="KW-0067">ATP-binding</keyword>
<dbReference type="NCBIfam" id="TIGR02432">
    <property type="entry name" value="lysidine_TilS_N"/>
    <property type="match status" value="1"/>
</dbReference>
<organism evidence="8">
    <name type="scientific">Nemalion sp. H.1444</name>
    <dbReference type="NCBI Taxonomy" id="1907586"/>
    <lineage>
        <taxon>Eukaryota</taxon>
        <taxon>Rhodophyta</taxon>
        <taxon>Florideophyceae</taxon>
        <taxon>Nemaliophycidae</taxon>
        <taxon>Nemaliales</taxon>
        <taxon>Nemaliaceae</taxon>
        <taxon>Nemalion</taxon>
    </lineage>
</organism>
<dbReference type="GO" id="GO:0032267">
    <property type="term" value="F:tRNA(Ile)-lysidine synthase activity"/>
    <property type="evidence" value="ECO:0007669"/>
    <property type="project" value="UniProtKB-EC"/>
</dbReference>
<keyword evidence="1 6" id="KW-0436">Ligase</keyword>
<dbReference type="Gene3D" id="3.40.50.620">
    <property type="entry name" value="HUPs"/>
    <property type="match status" value="1"/>
</dbReference>
<accession>A0A1G4NW75</accession>
<gene>
    <name evidence="6 8" type="primary">tilS</name>
    <name evidence="8" type="ORF">H1444_55</name>
</gene>
<evidence type="ECO:0000256" key="5">
    <source>
        <dbReference type="ARBA" id="ARBA00048539"/>
    </source>
</evidence>
<dbReference type="InterPro" id="IPR012094">
    <property type="entry name" value="tRNA_Ile_lys_synt"/>
</dbReference>
<evidence type="ECO:0000256" key="1">
    <source>
        <dbReference type="ARBA" id="ARBA00022598"/>
    </source>
</evidence>
<comment type="function">
    <text evidence="6">Ligates lysine onto the cytidine present at position 34 of the AUA codon-specific tRNA(Ile) that contains the anticodon CAU, in an ATP-dependent manner. Cytidine is converted to lysidine, thus changing the amino acid specificity of the tRNA from methionine to isoleucine.</text>
</comment>
<proteinExistence type="inferred from homology"/>
<reference evidence="8" key="1">
    <citation type="submission" date="2016-10" db="EMBL/GenBank/DDBJ databases">
        <title>Chloroplast genomes as a tool to resolve red algal phylogenies: a case study in the Nemaliales.</title>
        <authorList>
            <person name="Costa J.F."/>
            <person name="Lin S.M."/>
            <person name="Macaya E.C."/>
            <person name="Fernandez-Garcia C."/>
            <person name="Verbruggen H."/>
        </authorList>
    </citation>
    <scope>NUCLEOTIDE SEQUENCE</scope>
    <source>
        <strain evidence="8">H.1444</strain>
    </source>
</reference>
<name>A0A1G4NW75_9FLOR</name>
<dbReference type="GO" id="GO:0005524">
    <property type="term" value="F:ATP binding"/>
    <property type="evidence" value="ECO:0007669"/>
    <property type="project" value="UniProtKB-KW"/>
</dbReference>
<keyword evidence="2 6" id="KW-0819">tRNA processing</keyword>
<feature type="domain" description="tRNA(Ile)-lysidine/2-thiocytidine synthase N-terminal" evidence="7">
    <location>
        <begin position="25"/>
        <end position="202"/>
    </location>
</feature>
<keyword evidence="8" id="KW-0934">Plastid</keyword>
<dbReference type="PANTHER" id="PTHR43033">
    <property type="entry name" value="TRNA(ILE)-LYSIDINE SYNTHASE-RELATED"/>
    <property type="match status" value="1"/>
</dbReference>
<dbReference type="GO" id="GO:0006400">
    <property type="term" value="P:tRNA modification"/>
    <property type="evidence" value="ECO:0007669"/>
    <property type="project" value="UniProtKB-UniRule"/>
</dbReference>
<dbReference type="PANTHER" id="PTHR43033:SF1">
    <property type="entry name" value="TRNA(ILE)-LYSIDINE SYNTHASE-RELATED"/>
    <property type="match status" value="1"/>
</dbReference>
<evidence type="ECO:0000256" key="6">
    <source>
        <dbReference type="HAMAP-Rule" id="MF_01161"/>
    </source>
</evidence>
<dbReference type="SUPFAM" id="SSF82829">
    <property type="entry name" value="MesJ substrate recognition domain-like"/>
    <property type="match status" value="1"/>
</dbReference>
<keyword evidence="3" id="KW-0547">Nucleotide-binding</keyword>
<keyword evidence="8" id="KW-0150">Chloroplast</keyword>
<dbReference type="InterPro" id="IPR011063">
    <property type="entry name" value="TilS/TtcA_N"/>
</dbReference>
<evidence type="ECO:0000313" key="8">
    <source>
        <dbReference type="EMBL" id="SCW22928.1"/>
    </source>
</evidence>
<dbReference type="CDD" id="cd01992">
    <property type="entry name" value="TilS_N"/>
    <property type="match status" value="1"/>
</dbReference>
<evidence type="ECO:0000256" key="3">
    <source>
        <dbReference type="ARBA" id="ARBA00022741"/>
    </source>
</evidence>
<dbReference type="InterPro" id="IPR014729">
    <property type="entry name" value="Rossmann-like_a/b/a_fold"/>
</dbReference>
<dbReference type="InterPro" id="IPR012795">
    <property type="entry name" value="tRNA_Ile_lys_synt_N"/>
</dbReference>
<reference evidence="8" key="2">
    <citation type="submission" date="2016-10" db="EMBL/GenBank/DDBJ databases">
        <authorList>
            <person name="de Groot N.N."/>
        </authorList>
    </citation>
    <scope>NUCLEOTIDE SEQUENCE</scope>
    <source>
        <strain evidence="8">H.1444</strain>
    </source>
</reference>
<protein>
    <recommendedName>
        <fullName evidence="6">tRNA(Ile)-lysidine synthase, chloroplastic</fullName>
        <ecNumber evidence="6">6.3.4.19</ecNumber>
    </recommendedName>
    <alternativeName>
        <fullName evidence="6">tRNA(Ile)-2-lysyl-cytidine synthase</fullName>
    </alternativeName>
    <alternativeName>
        <fullName evidence="6">tRNA(Ile)-lysidine synthetase</fullName>
    </alternativeName>
</protein>
<dbReference type="GO" id="GO:0009507">
    <property type="term" value="C:chloroplast"/>
    <property type="evidence" value="ECO:0007669"/>
    <property type="project" value="UniProtKB-SubCell"/>
</dbReference>
<sequence length="318" mass="38310">MHSFSHTKFIQNLEQQIEFKSISSVLLAVSYGQDSLCLLKLFLDLRTTFQFKLGVIHIDHQWRNDTVNSTKHLINIIGKFDISSYIYQLNPYSYSEIEFRDLRYQICLDTAKAHSYHYVATAHTATDKAETCIRNLFHSRNFDGLNSLLWLRRVSMSVQILRPLLNFTRAEIKWFCHYYILPIWFDYTNIYYKNHRNRLRHEIIPYVKHYYDTNLETQISRLLDNTYLDSEYLRQSTLKTYLTIRHKSFIALNHTMLLQQHKALQGRVLHLFFLHNTHVSISRLFLRRIVMKVQKNRKSTLRYHNLNINHNNNWLYLS</sequence>
<evidence type="ECO:0000259" key="7">
    <source>
        <dbReference type="Pfam" id="PF01171"/>
    </source>
</evidence>
<dbReference type="AlphaFoldDB" id="A0A1G4NW75"/>
<comment type="caution">
    <text evidence="6">Lacks conserved residue(s) required for the propagation of feature annotation.</text>
</comment>
<comment type="similarity">
    <text evidence="6">Belongs to the tRNA(Ile)-lysidine synthase family.</text>
</comment>
<dbReference type="HAMAP" id="MF_01161">
    <property type="entry name" value="tRNA_Ile_lys_synt"/>
    <property type="match status" value="1"/>
</dbReference>
<dbReference type="Pfam" id="PF01171">
    <property type="entry name" value="ATP_bind_3"/>
    <property type="match status" value="1"/>
</dbReference>
<comment type="catalytic activity">
    <reaction evidence="5 6">
        <text>cytidine(34) in tRNA(Ile2) + L-lysine + ATP = lysidine(34) in tRNA(Ile2) + AMP + diphosphate + H(+)</text>
        <dbReference type="Rhea" id="RHEA:43744"/>
        <dbReference type="Rhea" id="RHEA-COMP:10625"/>
        <dbReference type="Rhea" id="RHEA-COMP:10670"/>
        <dbReference type="ChEBI" id="CHEBI:15378"/>
        <dbReference type="ChEBI" id="CHEBI:30616"/>
        <dbReference type="ChEBI" id="CHEBI:32551"/>
        <dbReference type="ChEBI" id="CHEBI:33019"/>
        <dbReference type="ChEBI" id="CHEBI:82748"/>
        <dbReference type="ChEBI" id="CHEBI:83665"/>
        <dbReference type="ChEBI" id="CHEBI:456215"/>
        <dbReference type="EC" id="6.3.4.19"/>
    </reaction>
</comment>
<evidence type="ECO:0000256" key="2">
    <source>
        <dbReference type="ARBA" id="ARBA00022694"/>
    </source>
</evidence>
<dbReference type="Gene3D" id="1.20.59.20">
    <property type="match status" value="1"/>
</dbReference>
<geneLocation type="chloroplast" evidence="8"/>
<comment type="subcellular location">
    <subcellularLocation>
        <location evidence="6">Plastid</location>
        <location evidence="6">Chloroplast</location>
    </subcellularLocation>
</comment>
<dbReference type="EMBL" id="LT622871">
    <property type="protein sequence ID" value="SCW22928.1"/>
    <property type="molecule type" value="Genomic_DNA"/>
</dbReference>
<evidence type="ECO:0000256" key="4">
    <source>
        <dbReference type="ARBA" id="ARBA00022840"/>
    </source>
</evidence>
<dbReference type="EC" id="6.3.4.19" evidence="6"/>
<dbReference type="SUPFAM" id="SSF52402">
    <property type="entry name" value="Adenine nucleotide alpha hydrolases-like"/>
    <property type="match status" value="1"/>
</dbReference>